<keyword evidence="9" id="KW-1185">Reference proteome</keyword>
<evidence type="ECO:0000256" key="6">
    <source>
        <dbReference type="SAM" id="SignalP"/>
    </source>
</evidence>
<dbReference type="PANTHER" id="PTHR30532">
    <property type="entry name" value="IRON III DICITRATE-BINDING PERIPLASMIC PROTEIN"/>
    <property type="match status" value="1"/>
</dbReference>
<comment type="similarity">
    <text evidence="2">Belongs to the bacterial solute-binding protein 8 family.</text>
</comment>
<gene>
    <name evidence="8" type="ORF">M5X12_14690</name>
</gene>
<feature type="compositionally biased region" description="Basic and acidic residues" evidence="5">
    <location>
        <begin position="33"/>
        <end position="57"/>
    </location>
</feature>
<dbReference type="RefSeq" id="WP_268600317.1">
    <property type="nucleotide sequence ID" value="NZ_JAMDNP010000023.1"/>
</dbReference>
<protein>
    <submittedName>
        <fullName evidence="8">ABC transporter substrate-binding protein</fullName>
    </submittedName>
</protein>
<evidence type="ECO:0000256" key="1">
    <source>
        <dbReference type="ARBA" id="ARBA00004196"/>
    </source>
</evidence>
<keyword evidence="4 6" id="KW-0732">Signal</keyword>
<evidence type="ECO:0000256" key="3">
    <source>
        <dbReference type="ARBA" id="ARBA00022448"/>
    </source>
</evidence>
<dbReference type="Gene3D" id="3.40.50.1980">
    <property type="entry name" value="Nitrogenase molybdenum iron protein domain"/>
    <property type="match status" value="2"/>
</dbReference>
<sequence length="318" mass="35125">MIGGTWKKSAWLIVLVAAVLGLSACGSTGAPQTKKESSTAAEATDHSTAKSEAETKDTDTRVVKDEFGKVSIPANPKRVMGVYLQDYMTALGVRPVMQWYHPSWGKQDYLGLDVPAFDITGSIWLIRLLAASPDLIIVDGGVDAAKYAQYSRIAPTYRLQEGILQNPLEILKKVADLLNMKEKGDSVLAQCNQKITETKDKLQKAVGNETVTVIRLNVGDKTLALFGIENRYIGSIYKEMGLTPHPLARDMKEFNAILSEEKLPDLNAHHIIVFPSNGTWSSEENKEAEKLLDSTLWKGLPAVQNHCVHEVDFLTWMN</sequence>
<dbReference type="PROSITE" id="PS50983">
    <property type="entry name" value="FE_B12_PBP"/>
    <property type="match status" value="1"/>
</dbReference>
<accession>A0ABT4GYM2</accession>
<evidence type="ECO:0000256" key="5">
    <source>
        <dbReference type="SAM" id="MobiDB-lite"/>
    </source>
</evidence>
<name>A0ABT4GYM2_PAEAL</name>
<feature type="chain" id="PRO_5045171179" evidence="6">
    <location>
        <begin position="30"/>
        <end position="318"/>
    </location>
</feature>
<evidence type="ECO:0000259" key="7">
    <source>
        <dbReference type="PROSITE" id="PS50983"/>
    </source>
</evidence>
<organism evidence="8 9">
    <name type="scientific">Paenibacillus alvei</name>
    <name type="common">Bacillus alvei</name>
    <dbReference type="NCBI Taxonomy" id="44250"/>
    <lineage>
        <taxon>Bacteria</taxon>
        <taxon>Bacillati</taxon>
        <taxon>Bacillota</taxon>
        <taxon>Bacilli</taxon>
        <taxon>Bacillales</taxon>
        <taxon>Paenibacillaceae</taxon>
        <taxon>Paenibacillus</taxon>
    </lineage>
</organism>
<dbReference type="Proteomes" id="UP001527181">
    <property type="component" value="Unassembled WGS sequence"/>
</dbReference>
<comment type="subcellular location">
    <subcellularLocation>
        <location evidence="1">Cell envelope</location>
    </subcellularLocation>
</comment>
<dbReference type="InterPro" id="IPR002491">
    <property type="entry name" value="ABC_transptr_periplasmic_BD"/>
</dbReference>
<reference evidence="8 9" key="1">
    <citation type="submission" date="2022-05" db="EMBL/GenBank/DDBJ databases">
        <title>Genome Sequencing of Bee-Associated Microbes.</title>
        <authorList>
            <person name="Dunlap C."/>
        </authorList>
    </citation>
    <scope>NUCLEOTIDE SEQUENCE [LARGE SCALE GENOMIC DNA]</scope>
    <source>
        <strain evidence="8 9">NRRL B-04010</strain>
    </source>
</reference>
<dbReference type="Pfam" id="PF01497">
    <property type="entry name" value="Peripla_BP_2"/>
    <property type="match status" value="1"/>
</dbReference>
<feature type="region of interest" description="Disordered" evidence="5">
    <location>
        <begin position="27"/>
        <end position="57"/>
    </location>
</feature>
<dbReference type="PROSITE" id="PS51257">
    <property type="entry name" value="PROKAR_LIPOPROTEIN"/>
    <property type="match status" value="1"/>
</dbReference>
<keyword evidence="3" id="KW-0813">Transport</keyword>
<dbReference type="SUPFAM" id="SSF53807">
    <property type="entry name" value="Helical backbone' metal receptor"/>
    <property type="match status" value="1"/>
</dbReference>
<feature type="domain" description="Fe/B12 periplasmic-binding" evidence="7">
    <location>
        <begin position="76"/>
        <end position="318"/>
    </location>
</feature>
<evidence type="ECO:0000313" key="8">
    <source>
        <dbReference type="EMBL" id="MCY9761821.1"/>
    </source>
</evidence>
<evidence type="ECO:0000256" key="4">
    <source>
        <dbReference type="ARBA" id="ARBA00022729"/>
    </source>
</evidence>
<feature type="signal peptide" evidence="6">
    <location>
        <begin position="1"/>
        <end position="29"/>
    </location>
</feature>
<dbReference type="InterPro" id="IPR051313">
    <property type="entry name" value="Bact_iron-sidero_bind"/>
</dbReference>
<comment type="caution">
    <text evidence="8">The sequence shown here is derived from an EMBL/GenBank/DDBJ whole genome shotgun (WGS) entry which is preliminary data.</text>
</comment>
<dbReference type="PANTHER" id="PTHR30532:SF1">
    <property type="entry name" value="IRON(3+)-HYDROXAMATE-BINDING PROTEIN FHUD"/>
    <property type="match status" value="1"/>
</dbReference>
<evidence type="ECO:0000256" key="2">
    <source>
        <dbReference type="ARBA" id="ARBA00008814"/>
    </source>
</evidence>
<dbReference type="EMBL" id="JAMDNP010000023">
    <property type="protein sequence ID" value="MCY9761821.1"/>
    <property type="molecule type" value="Genomic_DNA"/>
</dbReference>
<evidence type="ECO:0000313" key="9">
    <source>
        <dbReference type="Proteomes" id="UP001527181"/>
    </source>
</evidence>
<proteinExistence type="inferred from homology"/>